<dbReference type="InterPro" id="IPR036568">
    <property type="entry name" value="GGCT-like_sf"/>
</dbReference>
<accession>C5T471</accession>
<reference evidence="3 4" key="1">
    <citation type="submission" date="2009-05" db="EMBL/GenBank/DDBJ databases">
        <title>The draft genome of Acidovorax delafieldii 2AN.</title>
        <authorList>
            <consortium name="US DOE Joint Genome Institute (JGI-PGF)"/>
            <person name="Lucas S."/>
            <person name="Copeland A."/>
            <person name="Lapidus A."/>
            <person name="Glavina del Rio T."/>
            <person name="Tice H."/>
            <person name="Bruce D."/>
            <person name="Goodwin L."/>
            <person name="Pitluck S."/>
            <person name="Larimer F."/>
            <person name="Land M.L."/>
            <person name="Hauser L."/>
            <person name="Shelobolina E.S."/>
            <person name="Picardal F."/>
            <person name="Roden E."/>
            <person name="Emerson D."/>
        </authorList>
    </citation>
    <scope>NUCLEOTIDE SEQUENCE [LARGE SCALE GENOMIC DNA]</scope>
    <source>
        <strain evidence="3 4">2AN</strain>
    </source>
</reference>
<dbReference type="SUPFAM" id="SSF110857">
    <property type="entry name" value="Gamma-glutamyl cyclotransferase-like"/>
    <property type="match status" value="1"/>
</dbReference>
<dbReference type="Pfam" id="PF04752">
    <property type="entry name" value="ChaC"/>
    <property type="match status" value="1"/>
</dbReference>
<comment type="caution">
    <text evidence="3">The sequence shown here is derived from an EMBL/GenBank/DDBJ whole genome shotgun (WGS) entry which is preliminary data.</text>
</comment>
<evidence type="ECO:0000256" key="1">
    <source>
        <dbReference type="ARBA" id="ARBA00012344"/>
    </source>
</evidence>
<name>C5T471_ACIDE</name>
<sequence length="197" mass="22619">MTMLPTPIRDPAPMLERALHEWGGTQDLWVFGYGSLIWRPDFDFAERRLARVHGWHRALKMWSRINRGTPECPGLVFGMLPGGSCQGMVFRVDKQHAREVMTTLWQREMVMAVYDPRWLRCHTNHGPVNALAFTLSRKSPSHTGTLADHEYCRIFAQACGRFGTTRDYAQATFDELRRLGIHDRALARLLALAQKQA</sequence>
<dbReference type="Gene3D" id="3.10.490.10">
    <property type="entry name" value="Gamma-glutamyl cyclotransferase-like"/>
    <property type="match status" value="1"/>
</dbReference>
<dbReference type="InterPro" id="IPR013024">
    <property type="entry name" value="GGCT-like"/>
</dbReference>
<dbReference type="PANTHER" id="PTHR12192:SF2">
    <property type="entry name" value="GLUTATHIONE-SPECIFIC GAMMA-GLUTAMYLCYCLOTRANSFERASE 2"/>
    <property type="match status" value="1"/>
</dbReference>
<dbReference type="EMBL" id="ACQT01000042">
    <property type="protein sequence ID" value="EER60723.1"/>
    <property type="molecule type" value="Genomic_DNA"/>
</dbReference>
<evidence type="ECO:0000256" key="2">
    <source>
        <dbReference type="ARBA" id="ARBA00023239"/>
    </source>
</evidence>
<keyword evidence="2" id="KW-0456">Lyase</keyword>
<dbReference type="Proteomes" id="UP000003856">
    <property type="component" value="Unassembled WGS sequence"/>
</dbReference>
<dbReference type="OrthoDB" id="9795692at2"/>
<dbReference type="GO" id="GO:0061928">
    <property type="term" value="F:glutathione specific gamma-glutamylcyclotransferase activity"/>
    <property type="evidence" value="ECO:0007669"/>
    <property type="project" value="UniProtKB-EC"/>
</dbReference>
<gene>
    <name evidence="3" type="ORF">AcdelDRAFT_1701</name>
</gene>
<dbReference type="AlphaFoldDB" id="C5T471"/>
<evidence type="ECO:0000313" key="4">
    <source>
        <dbReference type="Proteomes" id="UP000003856"/>
    </source>
</evidence>
<dbReference type="EC" id="4.3.2.7" evidence="1"/>
<dbReference type="RefSeq" id="WP_005795479.1">
    <property type="nucleotide sequence ID" value="NZ_ACQT01000042.1"/>
</dbReference>
<dbReference type="PATRIC" id="fig|573060.9.peg.3441"/>
<dbReference type="CDD" id="cd06661">
    <property type="entry name" value="GGCT_like"/>
    <property type="match status" value="1"/>
</dbReference>
<protein>
    <recommendedName>
        <fullName evidence="1">glutathione-specific gamma-glutamylcyclotransferase</fullName>
        <ecNumber evidence="1">4.3.2.7</ecNumber>
    </recommendedName>
</protein>
<evidence type="ECO:0000313" key="3">
    <source>
        <dbReference type="EMBL" id="EER60723.1"/>
    </source>
</evidence>
<dbReference type="GO" id="GO:0006751">
    <property type="term" value="P:glutathione catabolic process"/>
    <property type="evidence" value="ECO:0007669"/>
    <property type="project" value="InterPro"/>
</dbReference>
<organism evidence="3 4">
    <name type="scientific">Acidovorax delafieldii 2AN</name>
    <dbReference type="NCBI Taxonomy" id="573060"/>
    <lineage>
        <taxon>Bacteria</taxon>
        <taxon>Pseudomonadati</taxon>
        <taxon>Pseudomonadota</taxon>
        <taxon>Betaproteobacteria</taxon>
        <taxon>Burkholderiales</taxon>
        <taxon>Comamonadaceae</taxon>
        <taxon>Acidovorax</taxon>
    </lineage>
</organism>
<dbReference type="GO" id="GO:0005737">
    <property type="term" value="C:cytoplasm"/>
    <property type="evidence" value="ECO:0007669"/>
    <property type="project" value="TreeGrafter"/>
</dbReference>
<dbReference type="PANTHER" id="PTHR12192">
    <property type="entry name" value="CATION TRANSPORT PROTEIN CHAC-RELATED"/>
    <property type="match status" value="1"/>
</dbReference>
<keyword evidence="4" id="KW-1185">Reference proteome</keyword>
<proteinExistence type="predicted"/>
<dbReference type="InterPro" id="IPR006840">
    <property type="entry name" value="ChaC"/>
</dbReference>